<dbReference type="EMBL" id="JAENBP010000007">
    <property type="protein sequence ID" value="MBJ8350194.1"/>
    <property type="molecule type" value="Genomic_DNA"/>
</dbReference>
<reference evidence="1 2" key="1">
    <citation type="journal article" date="2021" name="Int. J. Syst. Evol. Microbiol.">
        <title>Streptococcus vicugnae sp. nov., isolated from faeces of alpacas (Vicugna pacos) and cattle (Bos taurus), Streptococcus zalophi sp. nov., and Streptococcus pacificus sp. nov., isolated from respiratory tract of California sea lions (Zalophus californianus).</title>
        <authorList>
            <person name="Volokhov D.V."/>
            <person name="Zagorodnyaya T.A."/>
            <person name="Shen Z."/>
            <person name="Blom J."/>
            <person name="Furtak V.A."/>
            <person name="Eisenberg T."/>
            <person name="Fan P."/>
            <person name="Jeong K.C."/>
            <person name="Gao Y."/>
            <person name="Zhang S."/>
            <person name="Amselle M."/>
        </authorList>
    </citation>
    <scope>NUCLEOTIDE SEQUENCE [LARGE SCALE GENOMIC DNA]</scope>
    <source>
        <strain evidence="2">CSL7508-lung</strain>
    </source>
</reference>
<keyword evidence="2" id="KW-1185">Reference proteome</keyword>
<dbReference type="AlphaFoldDB" id="A0A934PAW8"/>
<proteinExistence type="predicted"/>
<dbReference type="RefSeq" id="WP_199568110.1">
    <property type="nucleotide sequence ID" value="NZ_JAENBP010000007.1"/>
</dbReference>
<dbReference type="GO" id="GO:0006355">
    <property type="term" value="P:regulation of DNA-templated transcription"/>
    <property type="evidence" value="ECO:0007669"/>
    <property type="project" value="InterPro"/>
</dbReference>
<protein>
    <submittedName>
        <fullName evidence="1">Type II toxin-antitoxin system RelB/DinJ family antitoxin</fullName>
    </submittedName>
</protein>
<evidence type="ECO:0000313" key="1">
    <source>
        <dbReference type="EMBL" id="MBJ8350194.1"/>
    </source>
</evidence>
<name>A0A934PAW8_9STRE</name>
<organism evidence="1 2">
    <name type="scientific">Streptococcus zalophi</name>
    <dbReference type="NCBI Taxonomy" id="640031"/>
    <lineage>
        <taxon>Bacteria</taxon>
        <taxon>Bacillati</taxon>
        <taxon>Bacillota</taxon>
        <taxon>Bacilli</taxon>
        <taxon>Lactobacillales</taxon>
        <taxon>Streptococcaceae</taxon>
        <taxon>Streptococcus</taxon>
    </lineage>
</organism>
<evidence type="ECO:0000313" key="2">
    <source>
        <dbReference type="Proteomes" id="UP000644875"/>
    </source>
</evidence>
<accession>A0A934PAW8</accession>
<dbReference type="Gene3D" id="1.10.1220.10">
    <property type="entry name" value="Met repressor-like"/>
    <property type="match status" value="1"/>
</dbReference>
<dbReference type="Proteomes" id="UP000644875">
    <property type="component" value="Unassembled WGS sequence"/>
</dbReference>
<dbReference type="Pfam" id="PF04221">
    <property type="entry name" value="RelB"/>
    <property type="match status" value="1"/>
</dbReference>
<sequence>MPKTTAKTRLNVNIDSELKNEVGDILSEIGLDYTSAINIYFKKIKKFKKIPFELGLQEETYSIEEFLGEDWRTGLEVIGDDWE</sequence>
<dbReference type="InterPro" id="IPR007337">
    <property type="entry name" value="RelB/DinJ"/>
</dbReference>
<dbReference type="InterPro" id="IPR013321">
    <property type="entry name" value="Arc_rbn_hlx_hlx"/>
</dbReference>
<dbReference type="NCBIfam" id="TIGR02384">
    <property type="entry name" value="RelB_DinJ"/>
    <property type="match status" value="1"/>
</dbReference>
<comment type="caution">
    <text evidence="1">The sequence shown here is derived from an EMBL/GenBank/DDBJ whole genome shotgun (WGS) entry which is preliminary data.</text>
</comment>
<gene>
    <name evidence="1" type="ORF">JHK64_06055</name>
</gene>